<sequence>MMDGGVCSVTPVGSLQKTLRMVSHPANWWLIAPPSVPPAKPLLAFRPFNRQSRCVLKNDSPSIRSLFICFLPPSLPQ</sequence>
<accession>A0A1R0GT93</accession>
<name>A0A1R0GT93_9FUNG</name>
<evidence type="ECO:0000313" key="1">
    <source>
        <dbReference type="EMBL" id="OLY80101.1"/>
    </source>
</evidence>
<protein>
    <submittedName>
        <fullName evidence="1">Uncharacterized protein</fullName>
    </submittedName>
</protein>
<reference evidence="1 2" key="1">
    <citation type="journal article" date="2016" name="Mol. Biol. Evol.">
        <title>Genome-Wide Survey of Gut Fungi (Harpellales) Reveals the First Horizontally Transferred Ubiquitin Gene from a Mosquito Host.</title>
        <authorList>
            <person name="Wang Y."/>
            <person name="White M.M."/>
            <person name="Kvist S."/>
            <person name="Moncalvo J.M."/>
        </authorList>
    </citation>
    <scope>NUCLEOTIDE SEQUENCE [LARGE SCALE GENOMIC DNA]</scope>
    <source>
        <strain evidence="1 2">ALG-7-W6</strain>
    </source>
</reference>
<comment type="caution">
    <text evidence="1">The sequence shown here is derived from an EMBL/GenBank/DDBJ whole genome shotgun (WGS) entry which is preliminary data.</text>
</comment>
<gene>
    <name evidence="1" type="ORF">AYI68_g5811</name>
</gene>
<organism evidence="1 2">
    <name type="scientific">Smittium mucronatum</name>
    <dbReference type="NCBI Taxonomy" id="133383"/>
    <lineage>
        <taxon>Eukaryota</taxon>
        <taxon>Fungi</taxon>
        <taxon>Fungi incertae sedis</taxon>
        <taxon>Zoopagomycota</taxon>
        <taxon>Kickxellomycotina</taxon>
        <taxon>Harpellomycetes</taxon>
        <taxon>Harpellales</taxon>
        <taxon>Legeriomycetaceae</taxon>
        <taxon>Smittium</taxon>
    </lineage>
</organism>
<keyword evidence="2" id="KW-1185">Reference proteome</keyword>
<evidence type="ECO:0000313" key="2">
    <source>
        <dbReference type="Proteomes" id="UP000187455"/>
    </source>
</evidence>
<dbReference type="Proteomes" id="UP000187455">
    <property type="component" value="Unassembled WGS sequence"/>
</dbReference>
<dbReference type="AlphaFoldDB" id="A0A1R0GT93"/>
<dbReference type="EMBL" id="LSSL01003777">
    <property type="protein sequence ID" value="OLY80101.1"/>
    <property type="molecule type" value="Genomic_DNA"/>
</dbReference>
<proteinExistence type="predicted"/>